<dbReference type="Gene3D" id="3.40.50.1820">
    <property type="entry name" value="alpha/beta hydrolase"/>
    <property type="match status" value="1"/>
</dbReference>
<proteinExistence type="predicted"/>
<reference evidence="2 3" key="1">
    <citation type="journal article" date="2013" name="Mar. Genomics">
        <title>Expression of sulfatases in Rhodopirellula baltica and the diversity of sulfatases in the genus Rhodopirellula.</title>
        <authorList>
            <person name="Wegner C.E."/>
            <person name="Richter-Heitmann T."/>
            <person name="Klindworth A."/>
            <person name="Klockow C."/>
            <person name="Richter M."/>
            <person name="Achstetter T."/>
            <person name="Glockner F.O."/>
            <person name="Harder J."/>
        </authorList>
    </citation>
    <scope>NUCLEOTIDE SEQUENCE [LARGE SCALE GENOMIC DNA]</scope>
    <source>
        <strain evidence="2 3">SH398</strain>
    </source>
</reference>
<evidence type="ECO:0000313" key="3">
    <source>
        <dbReference type="Proteomes" id="UP000011996"/>
    </source>
</evidence>
<dbReference type="SUPFAM" id="SSF53474">
    <property type="entry name" value="alpha/beta-Hydrolases"/>
    <property type="match status" value="1"/>
</dbReference>
<dbReference type="EMBL" id="ANOF01000016">
    <property type="protein sequence ID" value="EMI28850.1"/>
    <property type="molecule type" value="Genomic_DNA"/>
</dbReference>
<dbReference type="InterPro" id="IPR029058">
    <property type="entry name" value="AB_hydrolase_fold"/>
</dbReference>
<dbReference type="STRING" id="1263868.RESH_00569"/>
<comment type="caution">
    <text evidence="2">The sequence shown here is derived from an EMBL/GenBank/DDBJ whole genome shotgun (WGS) entry which is preliminary data.</text>
</comment>
<keyword evidence="1" id="KW-0732">Signal</keyword>
<accession>M5SBJ6</accession>
<sequence length="325" mass="36241">MHNVAIVLAALLSLAFFSADHAAGEEAATGRDYQTVVAASSKPLIAESSYRLWVPDDTPVIRSLFVINMRGAGRRLFVDPEWRAMADRNSAAMLYCEFEAKSVRDNGYGLSILKACEQFAETLNRPELRHAPFVLWGHSMGGRVAQDFVRFKPARVIAFHIALRANPTSKELMEEEAAAVKVPGLYLMGANDGKPADIREHFREARRNGSPRAWVWLPGQSHWPKGMHFEKDETSVIDWRAWAAHDIVIQWTEAMIKLRLPMNVDPRKGSVDLLPVDLTKGWVADVASKEHGPVSKLDAIDSAKSWLPNEKVTQAWASDSISESD</sequence>
<dbReference type="AlphaFoldDB" id="M5SBJ6"/>
<evidence type="ECO:0000313" key="2">
    <source>
        <dbReference type="EMBL" id="EMI28850.1"/>
    </source>
</evidence>
<feature type="signal peptide" evidence="1">
    <location>
        <begin position="1"/>
        <end position="22"/>
    </location>
</feature>
<dbReference type="PATRIC" id="fig|1263868.3.peg.625"/>
<name>M5SBJ6_9BACT</name>
<dbReference type="OrthoDB" id="252464at2"/>
<dbReference type="RefSeq" id="WP_008663587.1">
    <property type="nucleotide sequence ID" value="NZ_ANOF01000016.1"/>
</dbReference>
<evidence type="ECO:0000256" key="1">
    <source>
        <dbReference type="SAM" id="SignalP"/>
    </source>
</evidence>
<feature type="chain" id="PRO_5004071444" evidence="1">
    <location>
        <begin position="23"/>
        <end position="325"/>
    </location>
</feature>
<protein>
    <submittedName>
        <fullName evidence="2">Putative secreted protein</fullName>
    </submittedName>
</protein>
<dbReference type="Proteomes" id="UP000011996">
    <property type="component" value="Unassembled WGS sequence"/>
</dbReference>
<gene>
    <name evidence="2" type="ORF">RESH_00569</name>
</gene>
<organism evidence="2 3">
    <name type="scientific">Rhodopirellula europaea SH398</name>
    <dbReference type="NCBI Taxonomy" id="1263868"/>
    <lineage>
        <taxon>Bacteria</taxon>
        <taxon>Pseudomonadati</taxon>
        <taxon>Planctomycetota</taxon>
        <taxon>Planctomycetia</taxon>
        <taxon>Pirellulales</taxon>
        <taxon>Pirellulaceae</taxon>
        <taxon>Rhodopirellula</taxon>
    </lineage>
</organism>